<dbReference type="InterPro" id="IPR037523">
    <property type="entry name" value="VOC_core"/>
</dbReference>
<dbReference type="InterPro" id="IPR026275">
    <property type="entry name" value="Glyoxalase/dOase/EhpR"/>
</dbReference>
<proteinExistence type="predicted"/>
<dbReference type="EMBL" id="JAGSPN010000001">
    <property type="protein sequence ID" value="MBR7781078.1"/>
    <property type="molecule type" value="Genomic_DNA"/>
</dbReference>
<dbReference type="Proteomes" id="UP000680067">
    <property type="component" value="Unassembled WGS sequence"/>
</dbReference>
<dbReference type="AlphaFoldDB" id="A0A941DHX5"/>
<dbReference type="PIRSF" id="PIRSF039020">
    <property type="entry name" value="EhpR"/>
    <property type="match status" value="1"/>
</dbReference>
<organism evidence="2 3">
    <name type="scientific">Undibacterium luofuense</name>
    <dbReference type="NCBI Taxonomy" id="2828733"/>
    <lineage>
        <taxon>Bacteria</taxon>
        <taxon>Pseudomonadati</taxon>
        <taxon>Pseudomonadota</taxon>
        <taxon>Betaproteobacteria</taxon>
        <taxon>Burkholderiales</taxon>
        <taxon>Oxalobacteraceae</taxon>
        <taxon>Undibacterium</taxon>
    </lineage>
</organism>
<keyword evidence="3" id="KW-1185">Reference proteome</keyword>
<dbReference type="Pfam" id="PF00903">
    <property type="entry name" value="Glyoxalase"/>
    <property type="match status" value="1"/>
</dbReference>
<evidence type="ECO:0000313" key="2">
    <source>
        <dbReference type="EMBL" id="MBR7781078.1"/>
    </source>
</evidence>
<evidence type="ECO:0000313" key="3">
    <source>
        <dbReference type="Proteomes" id="UP000680067"/>
    </source>
</evidence>
<dbReference type="InterPro" id="IPR004360">
    <property type="entry name" value="Glyas_Fos-R_dOase_dom"/>
</dbReference>
<accession>A0A941DHX5</accession>
<dbReference type="InterPro" id="IPR029068">
    <property type="entry name" value="Glyas_Bleomycin-R_OHBP_Dase"/>
</dbReference>
<comment type="caution">
    <text evidence="2">The sequence shown here is derived from an EMBL/GenBank/DDBJ whole genome shotgun (WGS) entry which is preliminary data.</text>
</comment>
<sequence>MSASTYLLFYVNDPQRSAEWYAQLLQTAPLEASPGFALFALADGTRLGLWKQAAVQPASQQAAGATELCLMLDSQAAVNTEFARWQTLTLPVLQAPQDMDFGFTCVTADPDGHRIRIFHPAA</sequence>
<dbReference type="RefSeq" id="WP_212686415.1">
    <property type="nucleotide sequence ID" value="NZ_JAGSPN010000001.1"/>
</dbReference>
<dbReference type="Gene3D" id="3.10.180.10">
    <property type="entry name" value="2,3-Dihydroxybiphenyl 1,2-Dioxygenase, domain 1"/>
    <property type="match status" value="1"/>
</dbReference>
<dbReference type="PROSITE" id="PS51819">
    <property type="entry name" value="VOC"/>
    <property type="match status" value="1"/>
</dbReference>
<dbReference type="SUPFAM" id="SSF54593">
    <property type="entry name" value="Glyoxalase/Bleomycin resistance protein/Dihydroxybiphenyl dioxygenase"/>
    <property type="match status" value="1"/>
</dbReference>
<name>A0A941DHX5_9BURK</name>
<evidence type="ECO:0000259" key="1">
    <source>
        <dbReference type="PROSITE" id="PS51819"/>
    </source>
</evidence>
<reference evidence="2" key="1">
    <citation type="submission" date="2021-04" db="EMBL/GenBank/DDBJ databases">
        <title>novel species isolated from subtropical streams in China.</title>
        <authorList>
            <person name="Lu H."/>
        </authorList>
    </citation>
    <scope>NUCLEOTIDE SEQUENCE</scope>
    <source>
        <strain evidence="2">LFS511W</strain>
    </source>
</reference>
<feature type="domain" description="VOC" evidence="1">
    <location>
        <begin position="3"/>
        <end position="120"/>
    </location>
</feature>
<protein>
    <submittedName>
        <fullName evidence="2">Drug:proton antiporter</fullName>
    </submittedName>
</protein>
<gene>
    <name evidence="2" type="ORF">KDM89_02900</name>
</gene>